<organism evidence="3 4">
    <name type="scientific">Ganoderma sinense ZZ0214-1</name>
    <dbReference type="NCBI Taxonomy" id="1077348"/>
    <lineage>
        <taxon>Eukaryota</taxon>
        <taxon>Fungi</taxon>
        <taxon>Dikarya</taxon>
        <taxon>Basidiomycota</taxon>
        <taxon>Agaricomycotina</taxon>
        <taxon>Agaricomycetes</taxon>
        <taxon>Polyporales</taxon>
        <taxon>Polyporaceae</taxon>
        <taxon>Ganoderma</taxon>
    </lineage>
</organism>
<dbReference type="AlphaFoldDB" id="A0A2G8SLE6"/>
<evidence type="ECO:0000256" key="2">
    <source>
        <dbReference type="SAM" id="MobiDB-lite"/>
    </source>
</evidence>
<gene>
    <name evidence="3" type="ORF">GSI_03360</name>
</gene>
<keyword evidence="1" id="KW-0175">Coiled coil</keyword>
<accession>A0A2G8SLE6</accession>
<proteinExistence type="predicted"/>
<dbReference type="EMBL" id="AYKW01000005">
    <property type="protein sequence ID" value="PIL34581.1"/>
    <property type="molecule type" value="Genomic_DNA"/>
</dbReference>
<protein>
    <submittedName>
        <fullName evidence="3">Uncharacterized protein</fullName>
    </submittedName>
</protein>
<sequence>MDAHTDSASPSSSAETPPYVAPESGASPTPEPDSSGGARQAALPTDPSETTGTATKAAEAEAKDDLPCTCWDRQGWKHARVGTTKELSFNTVLPPIKTENEEISSLTEAEFRERLLSQRTIVLGGLETATVQITVTPGYVCRSTSKKHQARFAEHYKVLCDVEDELQKSIDDAKALFVARDELIKAEEKMRRRKLLQDVVRAASVIAVPFSPLTSAILTAVDVMVLSFVVGIHEVVLPDATAHVRETLERVAALQEKLESKIAEVKRLRASLEAAKALAEAEQRTPHASRLAGLMEHVRDAQKVADAVFVVSCDACASTVSPSRPAAPNPTSIREVAAAFRRLGEVLDAPSIVDGPLGSMDDEQCEVLDSYLTDLQHSPSETES</sequence>
<name>A0A2G8SLE6_9APHY</name>
<dbReference type="Proteomes" id="UP000230002">
    <property type="component" value="Unassembled WGS sequence"/>
</dbReference>
<comment type="caution">
    <text evidence="3">The sequence shown here is derived from an EMBL/GenBank/DDBJ whole genome shotgun (WGS) entry which is preliminary data.</text>
</comment>
<reference evidence="3 4" key="1">
    <citation type="journal article" date="2015" name="Sci. Rep.">
        <title>Chromosome-level genome map provides insights into diverse defense mechanisms in the medicinal fungus Ganoderma sinense.</title>
        <authorList>
            <person name="Zhu Y."/>
            <person name="Xu J."/>
            <person name="Sun C."/>
            <person name="Zhou S."/>
            <person name="Xu H."/>
            <person name="Nelson D.R."/>
            <person name="Qian J."/>
            <person name="Song J."/>
            <person name="Luo H."/>
            <person name="Xiang L."/>
            <person name="Li Y."/>
            <person name="Xu Z."/>
            <person name="Ji A."/>
            <person name="Wang L."/>
            <person name="Lu S."/>
            <person name="Hayward A."/>
            <person name="Sun W."/>
            <person name="Li X."/>
            <person name="Schwartz D.C."/>
            <person name="Wang Y."/>
            <person name="Chen S."/>
        </authorList>
    </citation>
    <scope>NUCLEOTIDE SEQUENCE [LARGE SCALE GENOMIC DNA]</scope>
    <source>
        <strain evidence="3 4">ZZ0214-1</strain>
    </source>
</reference>
<feature type="coiled-coil region" evidence="1">
    <location>
        <begin position="244"/>
        <end position="285"/>
    </location>
</feature>
<feature type="region of interest" description="Disordered" evidence="2">
    <location>
        <begin position="1"/>
        <end position="62"/>
    </location>
</feature>
<keyword evidence="4" id="KW-1185">Reference proteome</keyword>
<evidence type="ECO:0000256" key="1">
    <source>
        <dbReference type="SAM" id="Coils"/>
    </source>
</evidence>
<evidence type="ECO:0000313" key="3">
    <source>
        <dbReference type="EMBL" id="PIL34581.1"/>
    </source>
</evidence>
<evidence type="ECO:0000313" key="4">
    <source>
        <dbReference type="Proteomes" id="UP000230002"/>
    </source>
</evidence>
<dbReference type="OrthoDB" id="2728969at2759"/>